<gene>
    <name evidence="2" type="ORF">KK062_22380</name>
</gene>
<keyword evidence="3" id="KW-1185">Reference proteome</keyword>
<dbReference type="Proteomes" id="UP001319080">
    <property type="component" value="Unassembled WGS sequence"/>
</dbReference>
<keyword evidence="1" id="KW-0472">Membrane</keyword>
<feature type="transmembrane region" description="Helical" evidence="1">
    <location>
        <begin position="208"/>
        <end position="233"/>
    </location>
</feature>
<organism evidence="2 3">
    <name type="scientific">Dawidia cretensis</name>
    <dbReference type="NCBI Taxonomy" id="2782350"/>
    <lineage>
        <taxon>Bacteria</taxon>
        <taxon>Pseudomonadati</taxon>
        <taxon>Bacteroidota</taxon>
        <taxon>Cytophagia</taxon>
        <taxon>Cytophagales</taxon>
        <taxon>Chryseotaleaceae</taxon>
        <taxon>Dawidia</taxon>
    </lineage>
</organism>
<feature type="transmembrane region" description="Helical" evidence="1">
    <location>
        <begin position="6"/>
        <end position="29"/>
    </location>
</feature>
<comment type="caution">
    <text evidence="2">The sequence shown here is derived from an EMBL/GenBank/DDBJ whole genome shotgun (WGS) entry which is preliminary data.</text>
</comment>
<sequence>MNFNYNAFILGALAVTAIYGSNVFCCALCRLYNIRIMEFSVFLSSGFGIHRANVAGIDFSLGWLPLGCYVKPLGMAANAEERSQIAPEDQPYAFFNKPGYLRIVFLLASPATIVVLFLTTYIIGITTSAVPPMDALFSYMLNGARAMFTSQVSHEAFAAQTQQILQGNSAVMIAFLILLVVFLVINIVPLVSQLLSSADGEVTGARRIVMMVAMIVFMWLALWKIPMFIFSFFSWQQNIMYVIDCLLGLLMAGVAAYFLTIAVVRVFARQHV</sequence>
<feature type="transmembrane region" description="Helical" evidence="1">
    <location>
        <begin position="100"/>
        <end position="123"/>
    </location>
</feature>
<dbReference type="RefSeq" id="WP_254086585.1">
    <property type="nucleotide sequence ID" value="NZ_JAHESE010000028.1"/>
</dbReference>
<proteinExistence type="predicted"/>
<feature type="transmembrane region" description="Helical" evidence="1">
    <location>
        <begin position="170"/>
        <end position="196"/>
    </location>
</feature>
<evidence type="ECO:0000313" key="3">
    <source>
        <dbReference type="Proteomes" id="UP001319080"/>
    </source>
</evidence>
<evidence type="ECO:0000313" key="2">
    <source>
        <dbReference type="EMBL" id="MBT1711007.1"/>
    </source>
</evidence>
<reference evidence="2 3" key="1">
    <citation type="submission" date="2021-05" db="EMBL/GenBank/DDBJ databases">
        <title>A Polyphasic approach of four new species of the genus Ohtaekwangia: Ohtaekwangia histidinii sp. nov., Ohtaekwangia cretensis sp. nov., Ohtaekwangia indiensis sp. nov., Ohtaekwangia reichenbachii sp. nov. from diverse environment.</title>
        <authorList>
            <person name="Octaviana S."/>
        </authorList>
    </citation>
    <scope>NUCLEOTIDE SEQUENCE [LARGE SCALE GENOMIC DNA]</scope>
    <source>
        <strain evidence="2 3">PWU5</strain>
    </source>
</reference>
<evidence type="ECO:0000256" key="1">
    <source>
        <dbReference type="SAM" id="Phobius"/>
    </source>
</evidence>
<name>A0AAP2E3T4_9BACT</name>
<keyword evidence="1" id="KW-1133">Transmembrane helix</keyword>
<dbReference type="EMBL" id="JAHESE010000028">
    <property type="protein sequence ID" value="MBT1711007.1"/>
    <property type="molecule type" value="Genomic_DNA"/>
</dbReference>
<feature type="transmembrane region" description="Helical" evidence="1">
    <location>
        <begin position="239"/>
        <end position="268"/>
    </location>
</feature>
<keyword evidence="1" id="KW-0812">Transmembrane</keyword>
<accession>A0AAP2E3T4</accession>
<protein>
    <submittedName>
        <fullName evidence="2">Uncharacterized protein</fullName>
    </submittedName>
</protein>
<dbReference type="AlphaFoldDB" id="A0AAP2E3T4"/>